<dbReference type="Proteomes" id="UP000663879">
    <property type="component" value="Unassembled WGS sequence"/>
</dbReference>
<dbReference type="AlphaFoldDB" id="A0A814BDZ4"/>
<evidence type="ECO:0000313" key="3">
    <source>
        <dbReference type="Proteomes" id="UP000663879"/>
    </source>
</evidence>
<accession>A0A814BDZ4</accession>
<feature type="chain" id="PRO_5032557755" evidence="1">
    <location>
        <begin position="20"/>
        <end position="158"/>
    </location>
</feature>
<proteinExistence type="predicted"/>
<reference evidence="2" key="1">
    <citation type="submission" date="2021-02" db="EMBL/GenBank/DDBJ databases">
        <authorList>
            <person name="Nowell W R."/>
        </authorList>
    </citation>
    <scope>NUCLEOTIDE SEQUENCE</scope>
    <source>
        <strain evidence="2">Ploen Becks lab</strain>
    </source>
</reference>
<sequence>MKNLIFILGLLALIALSNGSDSKNQQGPTDEFCDHTGINPIGSCKEGKKVNDSCVFDRHCRTKNCHLFKCVSRKPVRDGPCTEDTHSECIPEQYCSSREKTFKCRDRKCSGMCSKDAHCLSNKCSVLFCKKPEKGCKETNSTSTTTTTTTKKPKRFFF</sequence>
<dbReference type="OrthoDB" id="10372164at2759"/>
<keyword evidence="3" id="KW-1185">Reference proteome</keyword>
<organism evidence="2 3">
    <name type="scientific">Brachionus calyciflorus</name>
    <dbReference type="NCBI Taxonomy" id="104777"/>
    <lineage>
        <taxon>Eukaryota</taxon>
        <taxon>Metazoa</taxon>
        <taxon>Spiralia</taxon>
        <taxon>Gnathifera</taxon>
        <taxon>Rotifera</taxon>
        <taxon>Eurotatoria</taxon>
        <taxon>Monogononta</taxon>
        <taxon>Pseudotrocha</taxon>
        <taxon>Ploima</taxon>
        <taxon>Brachionidae</taxon>
        <taxon>Brachionus</taxon>
    </lineage>
</organism>
<evidence type="ECO:0000256" key="1">
    <source>
        <dbReference type="SAM" id="SignalP"/>
    </source>
</evidence>
<evidence type="ECO:0000313" key="2">
    <source>
        <dbReference type="EMBL" id="CAF0925631.1"/>
    </source>
</evidence>
<name>A0A814BDZ4_9BILA</name>
<comment type="caution">
    <text evidence="2">The sequence shown here is derived from an EMBL/GenBank/DDBJ whole genome shotgun (WGS) entry which is preliminary data.</text>
</comment>
<keyword evidence="1" id="KW-0732">Signal</keyword>
<gene>
    <name evidence="2" type="ORF">OXX778_LOCUS12624</name>
</gene>
<feature type="signal peptide" evidence="1">
    <location>
        <begin position="1"/>
        <end position="19"/>
    </location>
</feature>
<protein>
    <submittedName>
        <fullName evidence="2">Uncharacterized protein</fullName>
    </submittedName>
</protein>
<dbReference type="EMBL" id="CAJNOC010002314">
    <property type="protein sequence ID" value="CAF0925631.1"/>
    <property type="molecule type" value="Genomic_DNA"/>
</dbReference>